<evidence type="ECO:0000256" key="2">
    <source>
        <dbReference type="ARBA" id="ARBA00022741"/>
    </source>
</evidence>
<evidence type="ECO:0000313" key="6">
    <source>
        <dbReference type="Proteomes" id="UP001597319"/>
    </source>
</evidence>
<dbReference type="RefSeq" id="WP_378289999.1">
    <property type="nucleotide sequence ID" value="NZ_JBHULE010000008.1"/>
</dbReference>
<keyword evidence="3" id="KW-0067">ATP-binding</keyword>
<keyword evidence="2" id="KW-0547">Nucleotide-binding</keyword>
<dbReference type="CDD" id="cd01129">
    <property type="entry name" value="PulE-GspE-like"/>
    <property type="match status" value="1"/>
</dbReference>
<evidence type="ECO:0000259" key="4">
    <source>
        <dbReference type="PROSITE" id="PS00662"/>
    </source>
</evidence>
<gene>
    <name evidence="5" type="ORF">ACFSR1_04325</name>
</gene>
<dbReference type="PROSITE" id="PS00662">
    <property type="entry name" value="T2SP_E"/>
    <property type="match status" value="1"/>
</dbReference>
<dbReference type="PANTHER" id="PTHR30258">
    <property type="entry name" value="TYPE II SECRETION SYSTEM PROTEIN GSPE-RELATED"/>
    <property type="match status" value="1"/>
</dbReference>
<dbReference type="SMART" id="SM00382">
    <property type="entry name" value="AAA"/>
    <property type="match status" value="1"/>
</dbReference>
<keyword evidence="6" id="KW-1185">Reference proteome</keyword>
<organism evidence="5 6">
    <name type="scientific">Aquimarina rubra</name>
    <dbReference type="NCBI Taxonomy" id="1920033"/>
    <lineage>
        <taxon>Bacteria</taxon>
        <taxon>Pseudomonadati</taxon>
        <taxon>Bacteroidota</taxon>
        <taxon>Flavobacteriia</taxon>
        <taxon>Flavobacteriales</taxon>
        <taxon>Flavobacteriaceae</taxon>
        <taxon>Aquimarina</taxon>
    </lineage>
</organism>
<dbReference type="Pfam" id="PF00437">
    <property type="entry name" value="T2SSE"/>
    <property type="match status" value="1"/>
</dbReference>
<feature type="domain" description="Bacterial type II secretion system protein E" evidence="4">
    <location>
        <begin position="297"/>
        <end position="311"/>
    </location>
</feature>
<evidence type="ECO:0000313" key="5">
    <source>
        <dbReference type="EMBL" id="MFD2561885.1"/>
    </source>
</evidence>
<dbReference type="InterPro" id="IPR027417">
    <property type="entry name" value="P-loop_NTPase"/>
</dbReference>
<name>A0ABW5LAF5_9FLAO</name>
<dbReference type="Gene3D" id="3.40.50.300">
    <property type="entry name" value="P-loop containing nucleotide triphosphate hydrolases"/>
    <property type="match status" value="1"/>
</dbReference>
<reference evidence="6" key="1">
    <citation type="journal article" date="2019" name="Int. J. Syst. Evol. Microbiol.">
        <title>The Global Catalogue of Microorganisms (GCM) 10K type strain sequencing project: providing services to taxonomists for standard genome sequencing and annotation.</title>
        <authorList>
            <consortium name="The Broad Institute Genomics Platform"/>
            <consortium name="The Broad Institute Genome Sequencing Center for Infectious Disease"/>
            <person name="Wu L."/>
            <person name="Ma J."/>
        </authorList>
    </citation>
    <scope>NUCLEOTIDE SEQUENCE [LARGE SCALE GENOMIC DNA]</scope>
    <source>
        <strain evidence="6">KCTC 52274</strain>
    </source>
</reference>
<proteinExistence type="inferred from homology"/>
<dbReference type="EMBL" id="JBHULE010000008">
    <property type="protein sequence ID" value="MFD2561885.1"/>
    <property type="molecule type" value="Genomic_DNA"/>
</dbReference>
<dbReference type="InterPro" id="IPR003593">
    <property type="entry name" value="AAA+_ATPase"/>
</dbReference>
<evidence type="ECO:0000256" key="1">
    <source>
        <dbReference type="ARBA" id="ARBA00006611"/>
    </source>
</evidence>
<comment type="similarity">
    <text evidence="1">Belongs to the GSP E family.</text>
</comment>
<dbReference type="Gene3D" id="3.30.450.90">
    <property type="match status" value="1"/>
</dbReference>
<dbReference type="SUPFAM" id="SSF52540">
    <property type="entry name" value="P-loop containing nucleoside triphosphate hydrolases"/>
    <property type="match status" value="1"/>
</dbReference>
<dbReference type="InterPro" id="IPR001482">
    <property type="entry name" value="T2SS/T4SS_dom"/>
</dbReference>
<protein>
    <submittedName>
        <fullName evidence="5">GspE/PulE family protein</fullName>
    </submittedName>
</protein>
<dbReference type="PANTHER" id="PTHR30258:SF1">
    <property type="entry name" value="PROTEIN TRANSPORT PROTEIN HOFB HOMOLOG"/>
    <property type="match status" value="1"/>
</dbReference>
<comment type="caution">
    <text evidence="5">The sequence shown here is derived from an EMBL/GenBank/DDBJ whole genome shotgun (WGS) entry which is preliminary data.</text>
</comment>
<evidence type="ECO:0000256" key="3">
    <source>
        <dbReference type="ARBA" id="ARBA00022840"/>
    </source>
</evidence>
<sequence>MDIVKEIILTTEEQQIINADLAHNYQIVPKEDKGNQLSLFIKETAAKEAVKEELELILGKTIELHPVSADTINRALILYYRTGNSGNTENTSKTESFRSTSQDFLEELIFEAKSIGSSDIHFEVFKDEARIRYRIDGKLTEKYKVEKENYLELVNKIKIKSNLDITEKRLPQDGRINYDDFDIRVSILPTLHGEKIVMRILGRDTAHLSMDKLGMEQKEKELYQEALKASKGIILISGPTGSGKTTTLYASLKELNKVTSNIVTVEDPIEYTLKGINQVQLREDIGLTFTSALKTFLRQDPDIIMLGEIRDGATAEMAIRASLTGHLVLSTIHTNSALGTISRLIDMGVPAFLIAETLKISVAQRLVRKLCDSCKEHSVLKGDEYKNEAFIGLKEHWISKGCEHCHYTGYKGRTAIYEIIPIDSELAQEIKKNSTNLEESISDYTTSSLSGKAIRLVQNGITSIEEVYSIIIEK</sequence>
<accession>A0ABW5LAF5</accession>
<dbReference type="Proteomes" id="UP001597319">
    <property type="component" value="Unassembled WGS sequence"/>
</dbReference>